<dbReference type="InterPro" id="IPR036388">
    <property type="entry name" value="WH-like_DNA-bd_sf"/>
</dbReference>
<dbReference type="PROSITE" id="PS50956">
    <property type="entry name" value="HTH_ASNC_2"/>
    <property type="match status" value="1"/>
</dbReference>
<comment type="caution">
    <text evidence="5">The sequence shown here is derived from an EMBL/GenBank/DDBJ whole genome shotgun (WGS) entry which is preliminary data.</text>
</comment>
<evidence type="ECO:0000313" key="6">
    <source>
        <dbReference type="Proteomes" id="UP000256485"/>
    </source>
</evidence>
<dbReference type="GO" id="GO:0043565">
    <property type="term" value="F:sequence-specific DNA binding"/>
    <property type="evidence" value="ECO:0007669"/>
    <property type="project" value="InterPro"/>
</dbReference>
<protein>
    <submittedName>
        <fullName evidence="5">AsnC family transcriptional regulator</fullName>
    </submittedName>
</protein>
<keyword evidence="1" id="KW-0805">Transcription regulation</keyword>
<dbReference type="InterPro" id="IPR019885">
    <property type="entry name" value="Tscrpt_reg_HTH_AsnC-type_CS"/>
</dbReference>
<keyword evidence="2" id="KW-0238">DNA-binding</keyword>
<evidence type="ECO:0000256" key="3">
    <source>
        <dbReference type="ARBA" id="ARBA00023163"/>
    </source>
</evidence>
<dbReference type="InterPro" id="IPR019887">
    <property type="entry name" value="Tscrpt_reg_AsnC/Lrp_C"/>
</dbReference>
<dbReference type="Pfam" id="PF01037">
    <property type="entry name" value="AsnC_trans_reg"/>
    <property type="match status" value="1"/>
</dbReference>
<dbReference type="InterPro" id="IPR011008">
    <property type="entry name" value="Dimeric_a/b-barrel"/>
</dbReference>
<dbReference type="Pfam" id="PF13404">
    <property type="entry name" value="HTH_AsnC-type"/>
    <property type="match status" value="1"/>
</dbReference>
<dbReference type="PROSITE" id="PS00519">
    <property type="entry name" value="HTH_ASNC_1"/>
    <property type="match status" value="1"/>
</dbReference>
<dbReference type="Gene3D" id="1.10.10.10">
    <property type="entry name" value="Winged helix-like DNA-binding domain superfamily/Winged helix DNA-binding domain"/>
    <property type="match status" value="1"/>
</dbReference>
<reference evidence="5 6" key="1">
    <citation type="submission" date="2018-08" db="EMBL/GenBank/DDBJ databases">
        <title>Sequencing the genomes of 1000 actinobacteria strains.</title>
        <authorList>
            <person name="Klenk H.-P."/>
        </authorList>
    </citation>
    <scope>NUCLEOTIDE SEQUENCE [LARGE SCALE GENOMIC DNA]</scope>
    <source>
        <strain evidence="5 6">DSM 22891</strain>
    </source>
</reference>
<evidence type="ECO:0000256" key="1">
    <source>
        <dbReference type="ARBA" id="ARBA00023015"/>
    </source>
</evidence>
<dbReference type="Proteomes" id="UP000256485">
    <property type="component" value="Unassembled WGS sequence"/>
</dbReference>
<dbReference type="PRINTS" id="PR00033">
    <property type="entry name" value="HTHASNC"/>
</dbReference>
<dbReference type="PANTHER" id="PTHR30154:SF53">
    <property type="entry name" value="HTH-TYPE TRANSCRIPTIONAL REGULATOR LRPC"/>
    <property type="match status" value="1"/>
</dbReference>
<dbReference type="SUPFAM" id="SSF54909">
    <property type="entry name" value="Dimeric alpha+beta barrel"/>
    <property type="match status" value="1"/>
</dbReference>
<dbReference type="PANTHER" id="PTHR30154">
    <property type="entry name" value="LEUCINE-RESPONSIVE REGULATORY PROTEIN"/>
    <property type="match status" value="1"/>
</dbReference>
<evidence type="ECO:0000313" key="5">
    <source>
        <dbReference type="EMBL" id="REF37097.1"/>
    </source>
</evidence>
<organism evidence="5 6">
    <name type="scientific">Thermasporomyces composti</name>
    <dbReference type="NCBI Taxonomy" id="696763"/>
    <lineage>
        <taxon>Bacteria</taxon>
        <taxon>Bacillati</taxon>
        <taxon>Actinomycetota</taxon>
        <taxon>Actinomycetes</taxon>
        <taxon>Propionibacteriales</taxon>
        <taxon>Nocardioidaceae</taxon>
        <taxon>Thermasporomyces</taxon>
    </lineage>
</organism>
<dbReference type="GO" id="GO:0043200">
    <property type="term" value="P:response to amino acid"/>
    <property type="evidence" value="ECO:0007669"/>
    <property type="project" value="TreeGrafter"/>
</dbReference>
<name>A0A3D9V6F3_THECX</name>
<feature type="domain" description="HTH asnC-type" evidence="4">
    <location>
        <begin position="6"/>
        <end position="67"/>
    </location>
</feature>
<dbReference type="InterPro" id="IPR036390">
    <property type="entry name" value="WH_DNA-bd_sf"/>
</dbReference>
<dbReference type="SUPFAM" id="SSF46785">
    <property type="entry name" value="Winged helix' DNA-binding domain"/>
    <property type="match status" value="1"/>
</dbReference>
<evidence type="ECO:0000259" key="4">
    <source>
        <dbReference type="PROSITE" id="PS50956"/>
    </source>
</evidence>
<sequence length="168" mass="18437">MIGGSLDDVDRQLIAHLRKDGRASYAELGRIVGLSGPSVLDRIRRLEERGVLTGYRALVRPSALGLGVTALIGLVLSDNADQSQVLERLEKVSDIEDCWYVAGGESYIVKVRVRDVDALEELLGRLQRIRGISRTRTTLVLSTKWEGRMPPGDLGAFGVDEPTREPKG</sequence>
<dbReference type="SMART" id="SM00344">
    <property type="entry name" value="HTH_ASNC"/>
    <property type="match status" value="1"/>
</dbReference>
<keyword evidence="3" id="KW-0804">Transcription</keyword>
<dbReference type="AlphaFoldDB" id="A0A3D9V6F3"/>
<dbReference type="InterPro" id="IPR019888">
    <property type="entry name" value="Tscrpt_reg_AsnC-like"/>
</dbReference>
<keyword evidence="6" id="KW-1185">Reference proteome</keyword>
<accession>A0A3D9V6F3</accession>
<evidence type="ECO:0000256" key="2">
    <source>
        <dbReference type="ARBA" id="ARBA00023125"/>
    </source>
</evidence>
<gene>
    <name evidence="5" type="ORF">DFJ64_2533</name>
</gene>
<dbReference type="GO" id="GO:0005829">
    <property type="term" value="C:cytosol"/>
    <property type="evidence" value="ECO:0007669"/>
    <property type="project" value="TreeGrafter"/>
</dbReference>
<dbReference type="InterPro" id="IPR000485">
    <property type="entry name" value="AsnC-type_HTH_dom"/>
</dbReference>
<dbReference type="EMBL" id="QTUC01000001">
    <property type="protein sequence ID" value="REF37097.1"/>
    <property type="molecule type" value="Genomic_DNA"/>
</dbReference>
<proteinExistence type="predicted"/>
<dbReference type="RefSeq" id="WP_245941099.1">
    <property type="nucleotide sequence ID" value="NZ_QTUC01000001.1"/>
</dbReference>
<dbReference type="Gene3D" id="3.30.70.920">
    <property type="match status" value="1"/>
</dbReference>